<dbReference type="EMBL" id="CAACYI010000001">
    <property type="protein sequence ID" value="VFB15608.1"/>
    <property type="molecule type" value="Genomic_DNA"/>
</dbReference>
<dbReference type="Gene3D" id="3.40.630.30">
    <property type="match status" value="1"/>
</dbReference>
<dbReference type="FunFam" id="3.40.630.30:FF:000064">
    <property type="entry name" value="GNAT family acetyltransferase"/>
    <property type="match status" value="1"/>
</dbReference>
<gene>
    <name evidence="5" type="ORF">NCTC13150_00107</name>
</gene>
<evidence type="ECO:0000256" key="3">
    <source>
        <dbReference type="ARBA" id="ARBA00023315"/>
    </source>
</evidence>
<dbReference type="PANTHER" id="PTHR10545">
    <property type="entry name" value="DIAMINE N-ACETYLTRANSFERASE"/>
    <property type="match status" value="1"/>
</dbReference>
<proteinExistence type="inferred from homology"/>
<evidence type="ECO:0000259" key="4">
    <source>
        <dbReference type="PROSITE" id="PS51186"/>
    </source>
</evidence>
<dbReference type="InterPro" id="IPR051016">
    <property type="entry name" value="Diverse_Substrate_AcTransf"/>
</dbReference>
<organism evidence="5 6">
    <name type="scientific">Urinicoccus massiliensis</name>
    <dbReference type="NCBI Taxonomy" id="1723382"/>
    <lineage>
        <taxon>Bacteria</taxon>
        <taxon>Bacillati</taxon>
        <taxon>Bacillota</taxon>
        <taxon>Tissierellia</taxon>
        <taxon>Tissierellales</taxon>
        <taxon>Peptoniphilaceae</taxon>
        <taxon>Urinicoccus</taxon>
    </lineage>
</organism>
<dbReference type="PANTHER" id="PTHR10545:SF29">
    <property type="entry name" value="GH14572P-RELATED"/>
    <property type="match status" value="1"/>
</dbReference>
<dbReference type="Pfam" id="PF00583">
    <property type="entry name" value="Acetyltransf_1"/>
    <property type="match status" value="1"/>
</dbReference>
<evidence type="ECO:0000313" key="6">
    <source>
        <dbReference type="Proteomes" id="UP000377798"/>
    </source>
</evidence>
<keyword evidence="6" id="KW-1185">Reference proteome</keyword>
<keyword evidence="3" id="KW-0012">Acyltransferase</keyword>
<comment type="caution">
    <text evidence="5">The sequence shown here is derived from an EMBL/GenBank/DDBJ whole genome shotgun (WGS) entry which is preliminary data.</text>
</comment>
<feature type="domain" description="N-acetyltransferase" evidence="4">
    <location>
        <begin position="11"/>
        <end position="168"/>
    </location>
</feature>
<keyword evidence="2 5" id="KW-0808">Transferase</keyword>
<dbReference type="RefSeq" id="WP_131747981.1">
    <property type="nucleotide sequence ID" value="NZ_CAACYI010000001.1"/>
</dbReference>
<dbReference type="InterPro" id="IPR000182">
    <property type="entry name" value="GNAT_dom"/>
</dbReference>
<evidence type="ECO:0000313" key="5">
    <source>
        <dbReference type="EMBL" id="VFB15608.1"/>
    </source>
</evidence>
<dbReference type="AlphaFoldDB" id="A0A8H2M483"/>
<dbReference type="InterPro" id="IPR016181">
    <property type="entry name" value="Acyl_CoA_acyltransferase"/>
</dbReference>
<evidence type="ECO:0000256" key="1">
    <source>
        <dbReference type="ARBA" id="ARBA00008694"/>
    </source>
</evidence>
<accession>A0A8H2M483</accession>
<evidence type="ECO:0000256" key="2">
    <source>
        <dbReference type="ARBA" id="ARBA00022679"/>
    </source>
</evidence>
<dbReference type="CDD" id="cd04301">
    <property type="entry name" value="NAT_SF"/>
    <property type="match status" value="1"/>
</dbReference>
<comment type="similarity">
    <text evidence="1">Belongs to the acetyltransferase family.</text>
</comment>
<dbReference type="PROSITE" id="PS51186">
    <property type="entry name" value="GNAT"/>
    <property type="match status" value="1"/>
</dbReference>
<dbReference type="Proteomes" id="UP000377798">
    <property type="component" value="Unassembled WGS sequence"/>
</dbReference>
<reference evidence="5 6" key="1">
    <citation type="submission" date="2019-02" db="EMBL/GenBank/DDBJ databases">
        <authorList>
            <consortium name="Pathogen Informatics"/>
        </authorList>
    </citation>
    <scope>NUCLEOTIDE SEQUENCE [LARGE SCALE GENOMIC DNA]</scope>
    <source>
        <strain evidence="5 6">3012STDY7089603</strain>
    </source>
</reference>
<dbReference type="SUPFAM" id="SSF55729">
    <property type="entry name" value="Acyl-CoA N-acyltransferases (Nat)"/>
    <property type="match status" value="1"/>
</dbReference>
<protein>
    <submittedName>
        <fullName evidence="5">Predicted acetyltransferase</fullName>
    </submittedName>
</protein>
<sequence length="183" mass="21387">MSVHETGLKGYTIRDANREDTKQIVQFIRDLADYEGFLHEVKATEEIIEQSVFDEGAANVVMAELDGKPIGFALFFYNFSTFEGRPGLYLEDLYIQPEYRNRGYGKKLLEFLAHKAHSRNCKRFEWWCLDTNTPSYQFYKGLDAEDMVDWTVFRIDGDTLINMSRDFEEGQKKAKRAKPIQIK</sequence>
<dbReference type="GO" id="GO:0008080">
    <property type="term" value="F:N-acetyltransferase activity"/>
    <property type="evidence" value="ECO:0007669"/>
    <property type="project" value="UniProtKB-ARBA"/>
</dbReference>
<name>A0A8H2M483_9FIRM</name>